<evidence type="ECO:0000313" key="5">
    <source>
        <dbReference type="EMBL" id="CDJ51999.1"/>
    </source>
</evidence>
<dbReference type="GO" id="GO:0003723">
    <property type="term" value="F:RNA binding"/>
    <property type="evidence" value="ECO:0007669"/>
    <property type="project" value="UniProtKB-UniRule"/>
</dbReference>
<dbReference type="Gene3D" id="3.30.70.330">
    <property type="match status" value="2"/>
</dbReference>
<dbReference type="CDD" id="cd12246">
    <property type="entry name" value="RRM1_U1A_like"/>
    <property type="match status" value="1"/>
</dbReference>
<dbReference type="OrthoDB" id="277802at2759"/>
<reference evidence="5" key="2">
    <citation type="submission" date="2013-10" db="EMBL/GenBank/DDBJ databases">
        <authorList>
            <person name="Aslett M."/>
        </authorList>
    </citation>
    <scope>NUCLEOTIDE SEQUENCE [LARGE SCALE GENOMIC DNA]</scope>
    <source>
        <strain evidence="5">Houghton</strain>
    </source>
</reference>
<dbReference type="FunFam" id="3.30.70.330:FF:000029">
    <property type="entry name" value="U2 small nuclear ribonucleoprotein B"/>
    <property type="match status" value="1"/>
</dbReference>
<evidence type="ECO:0000256" key="1">
    <source>
        <dbReference type="ARBA" id="ARBA00022884"/>
    </source>
</evidence>
<evidence type="ECO:0000313" key="6">
    <source>
        <dbReference type="Proteomes" id="UP000030750"/>
    </source>
</evidence>
<keyword evidence="6" id="KW-1185">Reference proteome</keyword>
<feature type="domain" description="RRM" evidence="4">
    <location>
        <begin position="68"/>
        <end position="145"/>
    </location>
</feature>
<dbReference type="SUPFAM" id="SSF54928">
    <property type="entry name" value="RNA-binding domain, RBD"/>
    <property type="match status" value="1"/>
</dbReference>
<feature type="domain" description="RRM" evidence="4">
    <location>
        <begin position="186"/>
        <end position="259"/>
    </location>
</feature>
<evidence type="ECO:0000259" key="4">
    <source>
        <dbReference type="PROSITE" id="PS50102"/>
    </source>
</evidence>
<dbReference type="VEuPathDB" id="ToxoDB:EBH_0011800"/>
<dbReference type="PANTHER" id="PTHR10501">
    <property type="entry name" value="U1 SMALL NUCLEAR RIBONUCLEOPROTEIN A/U2 SMALL NUCLEAR RIBONUCLEOPROTEIN B"/>
    <property type="match status" value="1"/>
</dbReference>
<dbReference type="EMBL" id="HG713058">
    <property type="protein sequence ID" value="CDJ51999.1"/>
    <property type="molecule type" value="Genomic_DNA"/>
</dbReference>
<feature type="compositionally biased region" description="Low complexity" evidence="3">
    <location>
        <begin position="1"/>
        <end position="12"/>
    </location>
</feature>
<sequence>MAASSSTAAAAAPAPPAPPAAAPTQQQQPPPPAPAPAPAPAAAAAAPAAAAAAGGGAPLSLPDFVPNPTLYLSNLNDRLPLQELRACLYELCCCFGWVLAVHAGGKHRGQAFVVFSDLTAAAAALKGLQGKPFLGRPLKAQYAKAKSDAYLKFIDQFKPRKPNAPRNNTALTANKPSSLPSSAGRFSLFLESLPPSTSRGALEVLFGQFAGFAGVRLVEGRGVAFADFAAKEAAEAALLGLQGFKLTQNHALKISHVER</sequence>
<gene>
    <name evidence="5" type="ORF">EBH_0011800</name>
</gene>
<dbReference type="InterPro" id="IPR035979">
    <property type="entry name" value="RBD_domain_sf"/>
</dbReference>
<proteinExistence type="predicted"/>
<protein>
    <submittedName>
        <fullName evidence="5">U2 small nuclear ribonucleoprotein, putative</fullName>
    </submittedName>
</protein>
<feature type="region of interest" description="Disordered" evidence="3">
    <location>
        <begin position="1"/>
        <end position="41"/>
    </location>
</feature>
<accession>U6LTU1</accession>
<feature type="compositionally biased region" description="Pro residues" evidence="3">
    <location>
        <begin position="28"/>
        <end position="39"/>
    </location>
</feature>
<dbReference type="InterPro" id="IPR000504">
    <property type="entry name" value="RRM_dom"/>
</dbReference>
<keyword evidence="1 2" id="KW-0694">RNA-binding</keyword>
<evidence type="ECO:0000256" key="3">
    <source>
        <dbReference type="SAM" id="MobiDB-lite"/>
    </source>
</evidence>
<reference evidence="5" key="1">
    <citation type="submission" date="2013-10" db="EMBL/GenBank/DDBJ databases">
        <title>Genomic analysis of the causative agents of coccidiosis in chickens.</title>
        <authorList>
            <person name="Reid A.J."/>
            <person name="Blake D."/>
            <person name="Billington K."/>
            <person name="Browne H."/>
            <person name="Dunn M."/>
            <person name="Hung S."/>
            <person name="Kawahara F."/>
            <person name="Miranda-Saavedra D."/>
            <person name="Mourier T."/>
            <person name="Nagra H."/>
            <person name="Otto T.D."/>
            <person name="Rawlings N."/>
            <person name="Sanchez A."/>
            <person name="Sanders M."/>
            <person name="Subramaniam C."/>
            <person name="Tay Y."/>
            <person name="Dear P."/>
            <person name="Doerig C."/>
            <person name="Gruber A."/>
            <person name="Parkinson J."/>
            <person name="Shirley M."/>
            <person name="Wan K.L."/>
            <person name="Berriman M."/>
            <person name="Tomley F."/>
            <person name="Pain A."/>
        </authorList>
    </citation>
    <scope>NUCLEOTIDE SEQUENCE [LARGE SCALE GENOMIC DNA]</scope>
    <source>
        <strain evidence="5">Houghton</strain>
    </source>
</reference>
<dbReference type="GO" id="GO:1990904">
    <property type="term" value="C:ribonucleoprotein complex"/>
    <property type="evidence" value="ECO:0007669"/>
    <property type="project" value="UniProtKB-KW"/>
</dbReference>
<dbReference type="InterPro" id="IPR012677">
    <property type="entry name" value="Nucleotide-bd_a/b_plait_sf"/>
</dbReference>
<evidence type="ECO:0000256" key="2">
    <source>
        <dbReference type="PROSITE-ProRule" id="PRU00176"/>
    </source>
</evidence>
<dbReference type="PROSITE" id="PS50102">
    <property type="entry name" value="RRM"/>
    <property type="match status" value="2"/>
</dbReference>
<name>U6LTU1_9EIME</name>
<dbReference type="Pfam" id="PF00076">
    <property type="entry name" value="RRM_1"/>
    <property type="match status" value="2"/>
</dbReference>
<organism evidence="5 6">
    <name type="scientific">Eimeria brunetti</name>
    <dbReference type="NCBI Taxonomy" id="51314"/>
    <lineage>
        <taxon>Eukaryota</taxon>
        <taxon>Sar</taxon>
        <taxon>Alveolata</taxon>
        <taxon>Apicomplexa</taxon>
        <taxon>Conoidasida</taxon>
        <taxon>Coccidia</taxon>
        <taxon>Eucoccidiorida</taxon>
        <taxon>Eimeriorina</taxon>
        <taxon>Eimeriidae</taxon>
        <taxon>Eimeria</taxon>
    </lineage>
</organism>
<keyword evidence="5" id="KW-0687">Ribonucleoprotein</keyword>
<dbReference type="SMART" id="SM00360">
    <property type="entry name" value="RRM"/>
    <property type="match status" value="2"/>
</dbReference>
<dbReference type="AlphaFoldDB" id="U6LTU1"/>
<dbReference type="Proteomes" id="UP000030750">
    <property type="component" value="Unassembled WGS sequence"/>
</dbReference>